<dbReference type="AlphaFoldDB" id="A0A0G3EQE5"/>
<keyword evidence="5" id="KW-0813">Transport</keyword>
<evidence type="ECO:0000256" key="13">
    <source>
        <dbReference type="ARBA" id="ARBA00030071"/>
    </source>
</evidence>
<evidence type="ECO:0000256" key="12">
    <source>
        <dbReference type="ARBA" id="ARBA00025694"/>
    </source>
</evidence>
<evidence type="ECO:0000256" key="15">
    <source>
        <dbReference type="ARBA" id="ARBA00031887"/>
    </source>
</evidence>
<feature type="compositionally biased region" description="Low complexity" evidence="17">
    <location>
        <begin position="1"/>
        <end position="11"/>
    </location>
</feature>
<evidence type="ECO:0000256" key="3">
    <source>
        <dbReference type="ARBA" id="ARBA00011700"/>
    </source>
</evidence>
<gene>
    <name evidence="19" type="ORF">ABW99_00140</name>
</gene>
<keyword evidence="10" id="KW-0560">Oxidoreductase</keyword>
<evidence type="ECO:0000256" key="16">
    <source>
        <dbReference type="ARBA" id="ARBA00032185"/>
    </source>
</evidence>
<evidence type="ECO:0000256" key="8">
    <source>
        <dbReference type="ARBA" id="ARBA00022982"/>
    </source>
</evidence>
<keyword evidence="11 18" id="KW-0472">Membrane</keyword>
<evidence type="ECO:0000256" key="5">
    <source>
        <dbReference type="ARBA" id="ARBA00022448"/>
    </source>
</evidence>
<dbReference type="NCBIfam" id="TIGR02847">
    <property type="entry name" value="CyoD"/>
    <property type="match status" value="1"/>
</dbReference>
<evidence type="ECO:0000256" key="10">
    <source>
        <dbReference type="ARBA" id="ARBA00023002"/>
    </source>
</evidence>
<protein>
    <recommendedName>
        <fullName evidence="4">Cytochrome bo(3) ubiquinol oxidase subunit 4</fullName>
    </recommendedName>
    <alternativeName>
        <fullName evidence="16">Cytochrome o ubiquinol oxidase subunit 4</fullName>
    </alternativeName>
    <alternativeName>
        <fullName evidence="13">Oxidase bo(3) subunit 4</fullName>
    </alternativeName>
    <alternativeName>
        <fullName evidence="14">Ubiquinol oxidase polypeptide IV</fullName>
    </alternativeName>
    <alternativeName>
        <fullName evidence="15">Ubiquinol oxidase subunit 4</fullName>
    </alternativeName>
</protein>
<dbReference type="GO" id="GO:0015990">
    <property type="term" value="P:electron transport coupled proton transport"/>
    <property type="evidence" value="ECO:0007669"/>
    <property type="project" value="InterPro"/>
</dbReference>
<name>A0A0G3EQE5_9BURK</name>
<evidence type="ECO:0000256" key="9">
    <source>
        <dbReference type="ARBA" id="ARBA00022989"/>
    </source>
</evidence>
<evidence type="ECO:0000256" key="17">
    <source>
        <dbReference type="SAM" id="MobiDB-lite"/>
    </source>
</evidence>
<reference evidence="20" key="1">
    <citation type="submission" date="2015-06" db="EMBL/GenBank/DDBJ databases">
        <authorList>
            <person name="Lim Y.L."/>
            <person name="Ee R."/>
            <person name="Yong D."/>
            <person name="How K.Y."/>
            <person name="Yin W.F."/>
            <person name="Chan K.G."/>
        </authorList>
    </citation>
    <scope>NUCLEOTIDE SEQUENCE [LARGE SCALE GENOMIC DNA]</scope>
    <source>
        <strain evidence="20">DSM 25325</strain>
    </source>
</reference>
<evidence type="ECO:0000256" key="14">
    <source>
        <dbReference type="ARBA" id="ARBA00030211"/>
    </source>
</evidence>
<comment type="function">
    <text evidence="12">Cytochrome bo(3) ubiquinol terminal oxidase is the component of the aerobic respiratory chain of E.coli that predominates when cells are grown at high aeration. Has proton pump activity across the membrane in addition to electron transfer, pumping 2 protons/electron.</text>
</comment>
<dbReference type="InterPro" id="IPR005171">
    <property type="entry name" value="Cyt_c_oxidase_su4_prok"/>
</dbReference>
<feature type="transmembrane region" description="Helical" evidence="18">
    <location>
        <begin position="60"/>
        <end position="79"/>
    </location>
</feature>
<proteinExistence type="inferred from homology"/>
<feature type="transmembrane region" description="Helical" evidence="18">
    <location>
        <begin position="91"/>
        <end position="115"/>
    </location>
</feature>
<keyword evidence="20" id="KW-1185">Reference proteome</keyword>
<keyword evidence="8" id="KW-0249">Electron transport</keyword>
<dbReference type="OrthoDB" id="2375888at2"/>
<dbReference type="GO" id="GO:0005886">
    <property type="term" value="C:plasma membrane"/>
    <property type="evidence" value="ECO:0007669"/>
    <property type="project" value="UniProtKB-SubCell"/>
</dbReference>
<dbReference type="KEGG" id="ptx:ABW99_00140"/>
<evidence type="ECO:0000313" key="20">
    <source>
        <dbReference type="Proteomes" id="UP000036700"/>
    </source>
</evidence>
<comment type="subcellular location">
    <subcellularLocation>
        <location evidence="1">Cell membrane</location>
        <topology evidence="1">Multi-pass membrane protein</topology>
    </subcellularLocation>
</comment>
<dbReference type="GO" id="GO:0009486">
    <property type="term" value="F:cytochrome bo3 ubiquinol oxidase activity"/>
    <property type="evidence" value="ECO:0007669"/>
    <property type="project" value="InterPro"/>
</dbReference>
<organism evidence="19 20">
    <name type="scientific">Pandoraea thiooxydans</name>
    <dbReference type="NCBI Taxonomy" id="445709"/>
    <lineage>
        <taxon>Bacteria</taxon>
        <taxon>Pseudomonadati</taxon>
        <taxon>Pseudomonadota</taxon>
        <taxon>Betaproteobacteria</taxon>
        <taxon>Burkholderiales</taxon>
        <taxon>Burkholderiaceae</taxon>
        <taxon>Pandoraea</taxon>
    </lineage>
</organism>
<evidence type="ECO:0000313" key="19">
    <source>
        <dbReference type="EMBL" id="AKJ66876.1"/>
    </source>
</evidence>
<dbReference type="InterPro" id="IPR050968">
    <property type="entry name" value="Cytochrome_c_oxidase_bac_sub4"/>
</dbReference>
<feature type="region of interest" description="Disordered" evidence="17">
    <location>
        <begin position="1"/>
        <end position="21"/>
    </location>
</feature>
<keyword evidence="6" id="KW-1003">Cell membrane</keyword>
<evidence type="ECO:0000256" key="4">
    <source>
        <dbReference type="ARBA" id="ARBA00014689"/>
    </source>
</evidence>
<dbReference type="RefSeq" id="WP_047212395.1">
    <property type="nucleotide sequence ID" value="NZ_CP011568.3"/>
</dbReference>
<comment type="subunit">
    <text evidence="3">Heterooctamer of two A chains, two B chains, two C chains and two D chains.</text>
</comment>
<sequence length="131" mass="14203">MSAHDTALGDAGAHDHDEDEELPHSTFSGYMTGFVLAVALTALPFWIVMGSVFHRSGVTAAAILLIGAVQIVVHMIYFLHMDGKVQGGWSLLALIFTIVLVAIALSGSIWVMYHLNENMMPGMMQPMHNPP</sequence>
<evidence type="ECO:0000256" key="2">
    <source>
        <dbReference type="ARBA" id="ARBA00008079"/>
    </source>
</evidence>
<comment type="similarity">
    <text evidence="2">Belongs to the cytochrome c oxidase bacterial subunit 4 family.</text>
</comment>
<accession>A0A0G3EQE5</accession>
<evidence type="ECO:0000256" key="6">
    <source>
        <dbReference type="ARBA" id="ARBA00022475"/>
    </source>
</evidence>
<dbReference type="STRING" id="445709.ABW99_00140"/>
<evidence type="ECO:0000256" key="7">
    <source>
        <dbReference type="ARBA" id="ARBA00022692"/>
    </source>
</evidence>
<dbReference type="PANTHER" id="PTHR36835">
    <property type="entry name" value="CYTOCHROME BO(3) UBIQUINOL OXIDASE SUBUNIT 4"/>
    <property type="match status" value="1"/>
</dbReference>
<evidence type="ECO:0000256" key="1">
    <source>
        <dbReference type="ARBA" id="ARBA00004651"/>
    </source>
</evidence>
<dbReference type="GO" id="GO:0015078">
    <property type="term" value="F:proton transmembrane transporter activity"/>
    <property type="evidence" value="ECO:0007669"/>
    <property type="project" value="TreeGrafter"/>
</dbReference>
<dbReference type="Proteomes" id="UP000036700">
    <property type="component" value="Chromosome"/>
</dbReference>
<dbReference type="PANTHER" id="PTHR36835:SF1">
    <property type="entry name" value="CYTOCHROME BO(3) UBIQUINOL OXIDASE SUBUNIT 4"/>
    <property type="match status" value="1"/>
</dbReference>
<keyword evidence="7 18" id="KW-0812">Transmembrane</keyword>
<dbReference type="GO" id="GO:0019646">
    <property type="term" value="P:aerobic electron transport chain"/>
    <property type="evidence" value="ECO:0007669"/>
    <property type="project" value="TreeGrafter"/>
</dbReference>
<keyword evidence="9 18" id="KW-1133">Transmembrane helix</keyword>
<dbReference type="PATRIC" id="fig|445709.3.peg.38"/>
<dbReference type="EMBL" id="CP011568">
    <property type="protein sequence ID" value="AKJ66876.1"/>
    <property type="molecule type" value="Genomic_DNA"/>
</dbReference>
<evidence type="ECO:0000256" key="18">
    <source>
        <dbReference type="SAM" id="Phobius"/>
    </source>
</evidence>
<evidence type="ECO:0000256" key="11">
    <source>
        <dbReference type="ARBA" id="ARBA00023136"/>
    </source>
</evidence>
<dbReference type="InterPro" id="IPR014210">
    <property type="entry name" value="Cyt_o_ubiqinol_oxidase_su4"/>
</dbReference>
<feature type="transmembrane region" description="Helical" evidence="18">
    <location>
        <begin position="27"/>
        <end position="48"/>
    </location>
</feature>
<dbReference type="Pfam" id="PF03626">
    <property type="entry name" value="COX4_pro"/>
    <property type="match status" value="1"/>
</dbReference>
<dbReference type="SUPFAM" id="SSF82866">
    <property type="entry name" value="Multidrug efflux transporter AcrB transmembrane domain"/>
    <property type="match status" value="1"/>
</dbReference>
<dbReference type="GO" id="GO:0009319">
    <property type="term" value="C:cytochrome o ubiquinol oxidase complex"/>
    <property type="evidence" value="ECO:0007669"/>
    <property type="project" value="TreeGrafter"/>
</dbReference>